<dbReference type="SMART" id="SM00468">
    <property type="entry name" value="PreSET"/>
    <property type="match status" value="1"/>
</dbReference>
<dbReference type="AlphaFoldDB" id="A0ABD3DSS7"/>
<evidence type="ECO:0000256" key="3">
    <source>
        <dbReference type="ARBA" id="ARBA00023242"/>
    </source>
</evidence>
<dbReference type="PROSITE" id="PS50867">
    <property type="entry name" value="PRE_SET"/>
    <property type="match status" value="1"/>
</dbReference>
<dbReference type="PROSITE" id="PS51015">
    <property type="entry name" value="YDG"/>
    <property type="match status" value="1"/>
</dbReference>
<evidence type="ECO:0000313" key="9">
    <source>
        <dbReference type="EMBL" id="KAL3645153.1"/>
    </source>
</evidence>
<dbReference type="InterPro" id="IPR001214">
    <property type="entry name" value="SET_dom"/>
</dbReference>
<evidence type="ECO:0000259" key="8">
    <source>
        <dbReference type="PROSITE" id="PS51015"/>
    </source>
</evidence>
<evidence type="ECO:0000259" key="6">
    <source>
        <dbReference type="PROSITE" id="PS50280"/>
    </source>
</evidence>
<feature type="domain" description="SET" evidence="6">
    <location>
        <begin position="554"/>
        <end position="675"/>
    </location>
</feature>
<evidence type="ECO:0000256" key="4">
    <source>
        <dbReference type="PROSITE-ProRule" id="PRU00358"/>
    </source>
</evidence>
<dbReference type="InterPro" id="IPR003105">
    <property type="entry name" value="SRA_YDG"/>
</dbReference>
<dbReference type="InterPro" id="IPR051357">
    <property type="entry name" value="H3K9_HMTase_SUVAR3-9"/>
</dbReference>
<comment type="caution">
    <text evidence="9">The sequence shown here is derived from an EMBL/GenBank/DDBJ whole genome shotgun (WGS) entry which is preliminary data.</text>
</comment>
<dbReference type="GO" id="GO:0005694">
    <property type="term" value="C:chromosome"/>
    <property type="evidence" value="ECO:0007669"/>
    <property type="project" value="UniProtKB-SubCell"/>
</dbReference>
<organism evidence="9 10">
    <name type="scientific">Castilleja foliolosa</name>
    <dbReference type="NCBI Taxonomy" id="1961234"/>
    <lineage>
        <taxon>Eukaryota</taxon>
        <taxon>Viridiplantae</taxon>
        <taxon>Streptophyta</taxon>
        <taxon>Embryophyta</taxon>
        <taxon>Tracheophyta</taxon>
        <taxon>Spermatophyta</taxon>
        <taxon>Magnoliopsida</taxon>
        <taxon>eudicotyledons</taxon>
        <taxon>Gunneridae</taxon>
        <taxon>Pentapetalae</taxon>
        <taxon>asterids</taxon>
        <taxon>lamiids</taxon>
        <taxon>Lamiales</taxon>
        <taxon>Orobanchaceae</taxon>
        <taxon>Pedicularideae</taxon>
        <taxon>Castillejinae</taxon>
        <taxon>Castilleja</taxon>
    </lineage>
</organism>
<evidence type="ECO:0000256" key="5">
    <source>
        <dbReference type="SAM" id="MobiDB-lite"/>
    </source>
</evidence>
<dbReference type="SMART" id="SM00466">
    <property type="entry name" value="SRA"/>
    <property type="match status" value="1"/>
</dbReference>
<feature type="region of interest" description="Disordered" evidence="5">
    <location>
        <begin position="1"/>
        <end position="26"/>
    </location>
</feature>
<feature type="domain" description="Pre-SET" evidence="7">
    <location>
        <begin position="490"/>
        <end position="551"/>
    </location>
</feature>
<dbReference type="PANTHER" id="PTHR45660">
    <property type="entry name" value="HISTONE-LYSINE N-METHYLTRANSFERASE SETMAR"/>
    <property type="match status" value="1"/>
</dbReference>
<dbReference type="Pfam" id="PF05033">
    <property type="entry name" value="Pre-SET"/>
    <property type="match status" value="1"/>
</dbReference>
<dbReference type="Pfam" id="PF02182">
    <property type="entry name" value="SAD_SRA"/>
    <property type="match status" value="1"/>
</dbReference>
<keyword evidence="2" id="KW-0158">Chromosome</keyword>
<dbReference type="EMBL" id="JAVIJP010000013">
    <property type="protein sequence ID" value="KAL3645153.1"/>
    <property type="molecule type" value="Genomic_DNA"/>
</dbReference>
<dbReference type="Gene3D" id="2.30.280.10">
    <property type="entry name" value="SRA-YDG"/>
    <property type="match status" value="1"/>
</dbReference>
<evidence type="ECO:0000256" key="2">
    <source>
        <dbReference type="ARBA" id="ARBA00022454"/>
    </source>
</evidence>
<name>A0ABD3DSS7_9LAMI</name>
<gene>
    <name evidence="9" type="ORF">CASFOL_010333</name>
</gene>
<dbReference type="InterPro" id="IPR007728">
    <property type="entry name" value="Pre-SET_dom"/>
</dbReference>
<evidence type="ECO:0000313" key="10">
    <source>
        <dbReference type="Proteomes" id="UP001632038"/>
    </source>
</evidence>
<dbReference type="GO" id="GO:0005634">
    <property type="term" value="C:nucleus"/>
    <property type="evidence" value="ECO:0007669"/>
    <property type="project" value="UniProtKB-SubCell"/>
</dbReference>
<dbReference type="PROSITE" id="PS50280">
    <property type="entry name" value="SET"/>
    <property type="match status" value="1"/>
</dbReference>
<dbReference type="Gene3D" id="2.170.270.10">
    <property type="entry name" value="SET domain"/>
    <property type="match status" value="1"/>
</dbReference>
<evidence type="ECO:0000256" key="1">
    <source>
        <dbReference type="ARBA" id="ARBA00004286"/>
    </source>
</evidence>
<dbReference type="PANTHER" id="PTHR45660:SF46">
    <property type="entry name" value="HISTONE-LYSINE N-METHYLTRANSFERASE, H3 LYSINE-9 SPECIFIC SUVH6"/>
    <property type="match status" value="1"/>
</dbReference>
<dbReference type="Proteomes" id="UP001632038">
    <property type="component" value="Unassembled WGS sequence"/>
</dbReference>
<comment type="subcellular location">
    <subcellularLocation>
        <location evidence="1">Chromosome</location>
    </subcellularLocation>
    <subcellularLocation>
        <location evidence="4">Nucleus</location>
    </subcellularLocation>
</comment>
<dbReference type="Pfam" id="PF00856">
    <property type="entry name" value="SET"/>
    <property type="match status" value="1"/>
</dbReference>
<dbReference type="SUPFAM" id="SSF88697">
    <property type="entry name" value="PUA domain-like"/>
    <property type="match status" value="1"/>
</dbReference>
<feature type="domain" description="YDG" evidence="8">
    <location>
        <begin position="285"/>
        <end position="426"/>
    </location>
</feature>
<keyword evidence="10" id="KW-1185">Reference proteome</keyword>
<feature type="compositionally biased region" description="Basic and acidic residues" evidence="5">
    <location>
        <begin position="98"/>
        <end position="115"/>
    </location>
</feature>
<dbReference type="SMART" id="SM00317">
    <property type="entry name" value="SET"/>
    <property type="match status" value="1"/>
</dbReference>
<dbReference type="InterPro" id="IPR036987">
    <property type="entry name" value="SRA-YDG_sf"/>
</dbReference>
<proteinExistence type="predicted"/>
<accession>A0ABD3DSS7</accession>
<feature type="region of interest" description="Disordered" evidence="5">
    <location>
        <begin position="85"/>
        <end position="115"/>
    </location>
</feature>
<keyword evidence="3 4" id="KW-0539">Nucleus</keyword>
<dbReference type="InterPro" id="IPR046341">
    <property type="entry name" value="SET_dom_sf"/>
</dbReference>
<dbReference type="InterPro" id="IPR015947">
    <property type="entry name" value="PUA-like_sf"/>
</dbReference>
<evidence type="ECO:0000259" key="7">
    <source>
        <dbReference type="PROSITE" id="PS50867"/>
    </source>
</evidence>
<sequence length="705" mass="79431">MASKRLSESGPGFNSRRTSNFKNRRLDALQSFPANCDPAADSDLTSSTPIACVDSPSNNNINPSSKKYARAVAAVPLKCVPAVHVKGDNGNSIPSEVDAEKTDKENENNVRKPDESWEHDLEKIEALIAEAKSYLNDFDQLTPVEREEKSEICVISHEEFSKSTSKCNGGVKKVRSDRQSNGVLDCELTKTKCGEESPENFIDLDECDSLDKSCDLNNNELELINLGTVKRDEPQGVKVMEVLNLFEEYYEEIIKGKRKSAYPHLEAFERLKREDKHISPDKPFGNIPGIEIGDEFQYRSQLVLVGIHSQLNAIIDHVSLDGKMYATSVIELGRNENTSKTVDVFVYSSQGGNLKIVDNITDQNLEKGGLALLNSMEMGYPVRVTYKRISCKRSVMYVYDGLYTVKNTFQERDQSGKLVFKFELHRMPGQPRSHQSPETDGEVCVMDDLSLGKEKIQVRVMNGVDNDRPLKFTYITSTIYPSWFKRVDPVGCDCVNGCSDSRKCPCVKKNGGEIPYNEEGLLITSKKSFVHECGPLCRCPPTCMNRVGQHGPRYRLELFKTEKKGWGVRSRDPIPMGGFICDYVGEFLRETEADQRIGSDEYLFDIFRSRGGRAEGFCIDGAIYSNLGRFINHSCEPNLYAQKVMYDHGDDRMPHIMFFAVEDIAPLTEIFYDYNYKVGSVTDANGNEKIKACHCGARKCIKRMY</sequence>
<dbReference type="SUPFAM" id="SSF82199">
    <property type="entry name" value="SET domain"/>
    <property type="match status" value="1"/>
</dbReference>
<protein>
    <submittedName>
        <fullName evidence="9">Uncharacterized protein</fullName>
    </submittedName>
</protein>
<reference evidence="10" key="1">
    <citation type="journal article" date="2024" name="IScience">
        <title>Strigolactones Initiate the Formation of Haustorium-like Structures in Castilleja.</title>
        <authorList>
            <person name="Buerger M."/>
            <person name="Peterson D."/>
            <person name="Chory J."/>
        </authorList>
    </citation>
    <scope>NUCLEOTIDE SEQUENCE [LARGE SCALE GENOMIC DNA]</scope>
</reference>